<proteinExistence type="predicted"/>
<dbReference type="Proteomes" id="UP000319160">
    <property type="component" value="Unassembled WGS sequence"/>
</dbReference>
<evidence type="ECO:0000313" key="2">
    <source>
        <dbReference type="EMBL" id="TRX97355.1"/>
    </source>
</evidence>
<evidence type="ECO:0008006" key="4">
    <source>
        <dbReference type="Google" id="ProtNLM"/>
    </source>
</evidence>
<feature type="signal peptide" evidence="1">
    <location>
        <begin position="1"/>
        <end position="18"/>
    </location>
</feature>
<dbReference type="AlphaFoldDB" id="A0A553IAZ3"/>
<dbReference type="PANTHER" id="PTHR35569">
    <property type="entry name" value="CYANAMIDE HYDRATASE DDI2-RELATED"/>
    <property type="match status" value="1"/>
</dbReference>
<dbReference type="PANTHER" id="PTHR35569:SF1">
    <property type="entry name" value="CYANAMIDE HYDRATASE DDI2-RELATED"/>
    <property type="match status" value="1"/>
</dbReference>
<name>A0A553IAZ3_9PEZI</name>
<keyword evidence="1" id="KW-0732">Signal</keyword>
<evidence type="ECO:0000256" key="1">
    <source>
        <dbReference type="SAM" id="SignalP"/>
    </source>
</evidence>
<gene>
    <name evidence="2" type="ORF">FHL15_001633</name>
</gene>
<dbReference type="EMBL" id="VFLP01000006">
    <property type="protein sequence ID" value="TRX97355.1"/>
    <property type="molecule type" value="Genomic_DNA"/>
</dbReference>
<accession>A0A553IAZ3</accession>
<keyword evidence="3" id="KW-1185">Reference proteome</keyword>
<comment type="caution">
    <text evidence="2">The sequence shown here is derived from an EMBL/GenBank/DDBJ whole genome shotgun (WGS) entry which is preliminary data.</text>
</comment>
<feature type="chain" id="PRO_5022086010" description="HD domain-containing protein" evidence="1">
    <location>
        <begin position="19"/>
        <end position="248"/>
    </location>
</feature>
<dbReference type="PROSITE" id="PS51257">
    <property type="entry name" value="PROKAR_LIPOPROTEIN"/>
    <property type="match status" value="1"/>
</dbReference>
<sequence>MKFLSAVASLALAATASCTPGHYPTRLPTTTLYGVEVVDTQIVRDAQNVIKNFTPYLHKHSLRTWLLGAAAINANKTLKASVDMELHAVATILHDLGWDMTPNSPWISPDMRFEVDGALGATKFVKNHKDAKNWDPVRLEKVYDGIVMHGSPGLQVGKNLDVQWILKSISFDNPGSRDPAIPEAQYKSVLAGLPADDIGFGTNETWVWLAATKPIATYNTIVEPFGTAFVPGYNAVGHRIFDLINPAK</sequence>
<protein>
    <recommendedName>
        <fullName evidence="4">HD domain-containing protein</fullName>
    </recommendedName>
</protein>
<reference evidence="3" key="1">
    <citation type="submission" date="2019-06" db="EMBL/GenBank/DDBJ databases">
        <title>Draft genome sequence of the griseofulvin-producing fungus Xylaria cubensis strain G536.</title>
        <authorList>
            <person name="Mead M.E."/>
            <person name="Raja H.A."/>
            <person name="Steenwyk J.L."/>
            <person name="Knowles S.L."/>
            <person name="Oberlies N.H."/>
            <person name="Rokas A."/>
        </authorList>
    </citation>
    <scope>NUCLEOTIDE SEQUENCE [LARGE SCALE GENOMIC DNA]</scope>
    <source>
        <strain evidence="3">G536</strain>
    </source>
</reference>
<dbReference type="OrthoDB" id="2378324at2759"/>
<organism evidence="2 3">
    <name type="scientific">Xylaria flabelliformis</name>
    <dbReference type="NCBI Taxonomy" id="2512241"/>
    <lineage>
        <taxon>Eukaryota</taxon>
        <taxon>Fungi</taxon>
        <taxon>Dikarya</taxon>
        <taxon>Ascomycota</taxon>
        <taxon>Pezizomycotina</taxon>
        <taxon>Sordariomycetes</taxon>
        <taxon>Xylariomycetidae</taxon>
        <taxon>Xylariales</taxon>
        <taxon>Xylariaceae</taxon>
        <taxon>Xylaria</taxon>
    </lineage>
</organism>
<evidence type="ECO:0000313" key="3">
    <source>
        <dbReference type="Proteomes" id="UP000319160"/>
    </source>
</evidence>